<dbReference type="EMBL" id="FQUO01000003">
    <property type="protein sequence ID" value="SHE83938.1"/>
    <property type="molecule type" value="Genomic_DNA"/>
</dbReference>
<name>A0A1M4WRU8_9BACT</name>
<dbReference type="OrthoDB" id="1117213at2"/>
<dbReference type="STRING" id="1302690.BUE76_06810"/>
<feature type="transmembrane region" description="Helical" evidence="6">
    <location>
        <begin position="182"/>
        <end position="199"/>
    </location>
</feature>
<dbReference type="PANTHER" id="PTHR32322:SF2">
    <property type="entry name" value="EAMA DOMAIN-CONTAINING PROTEIN"/>
    <property type="match status" value="1"/>
</dbReference>
<dbReference type="InterPro" id="IPR000620">
    <property type="entry name" value="EamA_dom"/>
</dbReference>
<evidence type="ECO:0000256" key="5">
    <source>
        <dbReference type="ARBA" id="ARBA00023136"/>
    </source>
</evidence>
<evidence type="ECO:0000256" key="4">
    <source>
        <dbReference type="ARBA" id="ARBA00022989"/>
    </source>
</evidence>
<comment type="similarity">
    <text evidence="2">Belongs to the EamA transporter family.</text>
</comment>
<sequence length="293" mass="30975">MQKQRVVNWVIFGVLSLIWGSSFILMKVSKEGLNGMQIGALRIFFAGLVFMPMALVHLKNFTLRTFLLALLSGTLGNLLPAFLFAIAIDHQIDSSLAGILNSLTPLLVILLGILFFRTPVPRNKLVGVSIGFAGLLLLSFSKGGISLQNAGYAALIFIATLMYALNIHLVTRFLKGINPLHLASVSLAGVGLAAGAVAWQQNSLAGWSSSEATRWSVGATALLGIIGSAFATVLYYALIKRAGGLFASLVTYGIPVIAIGWGVVAKEPVTILQVACLALILGGVWVANRKAGT</sequence>
<accession>A0A1M4WRU8</accession>
<dbReference type="Proteomes" id="UP000184368">
    <property type="component" value="Unassembled WGS sequence"/>
</dbReference>
<comment type="subcellular location">
    <subcellularLocation>
        <location evidence="1">Membrane</location>
        <topology evidence="1">Multi-pass membrane protein</topology>
    </subcellularLocation>
</comment>
<evidence type="ECO:0000256" key="3">
    <source>
        <dbReference type="ARBA" id="ARBA00022692"/>
    </source>
</evidence>
<feature type="transmembrane region" description="Helical" evidence="6">
    <location>
        <begin position="7"/>
        <end position="26"/>
    </location>
</feature>
<dbReference type="RefSeq" id="WP_073040587.1">
    <property type="nucleotide sequence ID" value="NZ_FQUO01000003.1"/>
</dbReference>
<feature type="transmembrane region" description="Helical" evidence="6">
    <location>
        <begin position="125"/>
        <end position="145"/>
    </location>
</feature>
<evidence type="ECO:0000256" key="2">
    <source>
        <dbReference type="ARBA" id="ARBA00007362"/>
    </source>
</evidence>
<proteinExistence type="inferred from homology"/>
<dbReference type="SUPFAM" id="SSF103481">
    <property type="entry name" value="Multidrug resistance efflux transporter EmrE"/>
    <property type="match status" value="2"/>
</dbReference>
<feature type="transmembrane region" description="Helical" evidence="6">
    <location>
        <begin position="94"/>
        <end position="116"/>
    </location>
</feature>
<feature type="transmembrane region" description="Helical" evidence="6">
    <location>
        <begin position="245"/>
        <end position="264"/>
    </location>
</feature>
<reference evidence="8 9" key="1">
    <citation type="submission" date="2016-11" db="EMBL/GenBank/DDBJ databases">
        <authorList>
            <person name="Jaros S."/>
            <person name="Januszkiewicz K."/>
            <person name="Wedrychowicz H."/>
        </authorList>
    </citation>
    <scope>NUCLEOTIDE SEQUENCE [LARGE SCALE GENOMIC DNA]</scope>
    <source>
        <strain evidence="8 9">DSM 26897</strain>
    </source>
</reference>
<feature type="domain" description="EamA" evidence="7">
    <location>
        <begin position="154"/>
        <end position="288"/>
    </location>
</feature>
<dbReference type="Pfam" id="PF00892">
    <property type="entry name" value="EamA"/>
    <property type="match status" value="2"/>
</dbReference>
<gene>
    <name evidence="8" type="ORF">SAMN05444008_103119</name>
</gene>
<dbReference type="InterPro" id="IPR050638">
    <property type="entry name" value="AA-Vitamin_Transporters"/>
</dbReference>
<keyword evidence="4 6" id="KW-1133">Transmembrane helix</keyword>
<protein>
    <submittedName>
        <fullName evidence="8">EamA-like transporter family protein</fullName>
    </submittedName>
</protein>
<dbReference type="AlphaFoldDB" id="A0A1M4WRU8"/>
<feature type="transmembrane region" description="Helical" evidence="6">
    <location>
        <begin position="65"/>
        <end position="88"/>
    </location>
</feature>
<dbReference type="PANTHER" id="PTHR32322">
    <property type="entry name" value="INNER MEMBRANE TRANSPORTER"/>
    <property type="match status" value="1"/>
</dbReference>
<feature type="transmembrane region" description="Helical" evidence="6">
    <location>
        <begin position="151"/>
        <end position="170"/>
    </location>
</feature>
<keyword evidence="3 6" id="KW-0812">Transmembrane</keyword>
<organism evidence="8 9">
    <name type="scientific">Cnuella takakiae</name>
    <dbReference type="NCBI Taxonomy" id="1302690"/>
    <lineage>
        <taxon>Bacteria</taxon>
        <taxon>Pseudomonadati</taxon>
        <taxon>Bacteroidota</taxon>
        <taxon>Chitinophagia</taxon>
        <taxon>Chitinophagales</taxon>
        <taxon>Chitinophagaceae</taxon>
        <taxon>Cnuella</taxon>
    </lineage>
</organism>
<evidence type="ECO:0000313" key="8">
    <source>
        <dbReference type="EMBL" id="SHE83938.1"/>
    </source>
</evidence>
<feature type="transmembrane region" description="Helical" evidence="6">
    <location>
        <begin position="38"/>
        <end position="58"/>
    </location>
</feature>
<keyword evidence="9" id="KW-1185">Reference proteome</keyword>
<keyword evidence="5 6" id="KW-0472">Membrane</keyword>
<evidence type="ECO:0000259" key="7">
    <source>
        <dbReference type="Pfam" id="PF00892"/>
    </source>
</evidence>
<feature type="transmembrane region" description="Helical" evidence="6">
    <location>
        <begin position="270"/>
        <end position="287"/>
    </location>
</feature>
<dbReference type="InterPro" id="IPR037185">
    <property type="entry name" value="EmrE-like"/>
</dbReference>
<dbReference type="GO" id="GO:0016020">
    <property type="term" value="C:membrane"/>
    <property type="evidence" value="ECO:0007669"/>
    <property type="project" value="UniProtKB-SubCell"/>
</dbReference>
<evidence type="ECO:0000256" key="1">
    <source>
        <dbReference type="ARBA" id="ARBA00004141"/>
    </source>
</evidence>
<feature type="transmembrane region" description="Helical" evidence="6">
    <location>
        <begin position="219"/>
        <end position="238"/>
    </location>
</feature>
<evidence type="ECO:0000313" key="9">
    <source>
        <dbReference type="Proteomes" id="UP000184368"/>
    </source>
</evidence>
<evidence type="ECO:0000256" key="6">
    <source>
        <dbReference type="SAM" id="Phobius"/>
    </source>
</evidence>
<feature type="domain" description="EamA" evidence="7">
    <location>
        <begin position="9"/>
        <end position="139"/>
    </location>
</feature>